<dbReference type="GO" id="GO:0000278">
    <property type="term" value="P:mitotic cell cycle"/>
    <property type="evidence" value="ECO:0007669"/>
    <property type="project" value="TreeGrafter"/>
</dbReference>
<dbReference type="Gene3D" id="1.20.120.1900">
    <property type="entry name" value="Gamma-tubulin complex, C-terminal domain"/>
    <property type="match status" value="1"/>
</dbReference>
<feature type="region of interest" description="Disordered" evidence="6">
    <location>
        <begin position="982"/>
        <end position="1020"/>
    </location>
</feature>
<keyword evidence="3" id="KW-0963">Cytoplasm</keyword>
<dbReference type="GO" id="GO:0007020">
    <property type="term" value="P:microtubule nucleation"/>
    <property type="evidence" value="ECO:0007669"/>
    <property type="project" value="InterPro"/>
</dbReference>
<dbReference type="GO" id="GO:0005874">
    <property type="term" value="C:microtubule"/>
    <property type="evidence" value="ECO:0007669"/>
    <property type="project" value="UniProtKB-KW"/>
</dbReference>
<evidence type="ECO:0000256" key="3">
    <source>
        <dbReference type="ARBA" id="ARBA00022490"/>
    </source>
</evidence>
<dbReference type="InterPro" id="IPR042241">
    <property type="entry name" value="GCP_C_sf"/>
</dbReference>
<dbReference type="Pfam" id="PF04130">
    <property type="entry name" value="GCP_C_terminal"/>
    <property type="match status" value="1"/>
</dbReference>
<feature type="compositionally biased region" description="Low complexity" evidence="6">
    <location>
        <begin position="1009"/>
        <end position="1018"/>
    </location>
</feature>
<evidence type="ECO:0000256" key="5">
    <source>
        <dbReference type="ARBA" id="ARBA00023212"/>
    </source>
</evidence>
<feature type="region of interest" description="Disordered" evidence="6">
    <location>
        <begin position="1478"/>
        <end position="1515"/>
    </location>
</feature>
<feature type="region of interest" description="Disordered" evidence="6">
    <location>
        <begin position="1105"/>
        <end position="1236"/>
    </location>
</feature>
<comment type="subcellular location">
    <subcellularLocation>
        <location evidence="1">Cytoplasm</location>
        <location evidence="1">Cytoskeleton</location>
    </subcellularLocation>
</comment>
<feature type="region of interest" description="Disordered" evidence="6">
    <location>
        <begin position="293"/>
        <end position="322"/>
    </location>
</feature>
<accession>A0A9W6BRG9</accession>
<dbReference type="GO" id="GO:0043015">
    <property type="term" value="F:gamma-tubulin binding"/>
    <property type="evidence" value="ECO:0007669"/>
    <property type="project" value="InterPro"/>
</dbReference>
<evidence type="ECO:0000313" key="9">
    <source>
        <dbReference type="Proteomes" id="UP001165080"/>
    </source>
</evidence>
<feature type="compositionally biased region" description="Gly residues" evidence="6">
    <location>
        <begin position="1360"/>
        <end position="1372"/>
    </location>
</feature>
<feature type="region of interest" description="Disordered" evidence="6">
    <location>
        <begin position="447"/>
        <end position="473"/>
    </location>
</feature>
<keyword evidence="9" id="KW-1185">Reference proteome</keyword>
<dbReference type="PANTHER" id="PTHR19302">
    <property type="entry name" value="GAMMA TUBULIN COMPLEX PROTEIN"/>
    <property type="match status" value="1"/>
</dbReference>
<dbReference type="GO" id="GO:0051225">
    <property type="term" value="P:spindle assembly"/>
    <property type="evidence" value="ECO:0007669"/>
    <property type="project" value="TreeGrafter"/>
</dbReference>
<sequence>MASKFKAKQQAKREALCQKLVATFLPGLQASDPANFKLAYNFVAQNLAEPALDANPRDAEDWLSSLAYRCEVDSQGGKAACLRALLTEIKRLGLKGDYPEPEARILHLLIGLASRPLDSSLEHAASVVRQVREKRLAEAAAAAAKKAQEEAELLAMIHAEASSGDEEDEEGGRGRGGYASSSSSLSDWSEDERAGGGRSRAQGGVAAGAAAVGRGGPAGSGRPGGGVALSLAAGAQVASPGRAPSVASPRDAAGQLQMQMQPPPTLQPQLTLQPQSTMLQLQSAMLQPMSTMLQPQSTALQPPLRSPVPPDPPPSAGHQRLPPRRLLAAPGSLRSRVVAAAGLPLRVAGEVTPLPRVLLALLAALQGRSSEEISWDTAKSSFVPSDELFLASDVSFSAVRAAVRPLIRAATGIRRLDDWVRTCLHRQRNTSTTTTFTITNTTGAAAAAAAGSGGRRQPQAPPAAGAAGGPAAPGAATPLPSLASAAAASSSSPASVLAEGCGLLVPAWLLEAAGVKGGARGSSLRLVQGPTLQALHQAMSSCLHSLRTPLVELEQRVTTAAAAAASAAAATATARGEGASGPIPSLPSLYELLLACQPFMRRAAGLVAAYLEVAKPLVAQLAAAAAAAAAAASATPAAAAAAAAAATASGDFGVTPRPRYPAAPAVGVTTTAAAAAAVGASAAVAGGGGGGGGGRSVALQLQAGLVLERLHAMTERSWLDGVFRPLESHTHRCMLLYLYLSALEPLLDGLAEWLWTSGGAAGAAAAAAAAAGGGVGGAGGGPGALAGGGGGGGGGGGSSSELPSDFFIVRGGGPGREVPPDHPAFWREGYVALTRPPHNPTAAAAATVAVTATTTATAPGSVAPAAAAAAGGVSSRVSYMCPPFLEPLVPIIMAAGKSLRLRQREADSMEAAATTTAGAAGPGYGSAGSAVLDPVALEESYALYGLCPDTEVGMPYGSGRDLKRCLMERLMSYLSPPGFGSGSGNGAGSGPGVGFGTGVGAGPGGLGPAGPTWPAAPEGPGGGALLTWAFSAAPESARMGLGAGGAVFTWPQPAQPPQPHSPGRGFDFAAAVAAGGVAAAGGLWFRMATASARLWALCQGSEQQQQQLGQQEQQDDDDQDKTDEGYSGGLGAVDGRWNAAADGGGGRGGRGPAAGSRRLGALAAPGSSSPVTPLDCGGVTSGGSSPSLEGEDAAAAAAASRRRRRQQQQQQIVAAAGLQEQEGKEGQEEEEEGLGGWWPRRCEQLLLRSSSSVAAAGWAASLGGGGGGGDWRPPQAGPWHRIHQQLRGGPRATALAATKRGAGAGGGFGAGGGSLRALGGPGPGPGPGGACNAYQHPALDLLLLHACGRQPQQPLSARSAGGGGGSAAAAGGGAGGGGGGVGCCPPLGLPHPQELLRLGLVEPLQDRAYHVNDALLLKLLSGWGLEARLAALPSVFLLSSPAVRSWADRLVSALLSGMRLGEPPLEEHQIESMLQEALSSASPDDLLPPPTSLVLHLAPPPATGGTQLGAQEPPAAGAAAAGGAAAAASRAAAARASAASAAGLTAQQQQQQQQQEQPAAKFQAVQELDRSVAELERLQLGLAPSWVVALVADGRVLRAYSQALVFMLQLRWVRAALDAAHKSFCLAWRERQMREHPNSWRPLRRPGAPPPPPPLRRSMSAGVADAAAAAAAGGPARGAADPHPHRSSFSGGAAAAAGGVRGSSSSNSLLGGPAAAAAAAGAAARNAPGGGGSAAAAAPAAGAGAGAGAAVGGASASSPAAATARLQSSLAAMVHFMATLEQWVAAQLVHEAWEQLMQGLASSRNLDDVCEAHTAYTVTLLRRCFRYSGEEGSRHMGAALRKCLDACLRFAAAVSSLTAGSGGGGGGGGAAKVLPVAQPPGGPPAAVAAGPAAAAAAAGAAPGGGGGGGGPSSLPDPLAARLQEEADRSATNFSYWLGYLVRFVSTRALLSPSSDLGDLLMRLNFNNVYSAHFMPEELVQQQLAAQHCATAAARGWAALGPGPPPPGPPGPPGHSAQQHQQQHPGAMGAAVGGAVRASGGGSATGGAMARPGTATGLA</sequence>
<feature type="region of interest" description="Disordered" evidence="6">
    <location>
        <begin position="1353"/>
        <end position="1372"/>
    </location>
</feature>
<feature type="compositionally biased region" description="Gly residues" evidence="6">
    <location>
        <begin position="1142"/>
        <end position="1152"/>
    </location>
</feature>
<dbReference type="GO" id="GO:0000922">
    <property type="term" value="C:spindle pole"/>
    <property type="evidence" value="ECO:0007669"/>
    <property type="project" value="InterPro"/>
</dbReference>
<keyword evidence="5" id="KW-0206">Cytoskeleton</keyword>
<dbReference type="InterPro" id="IPR007259">
    <property type="entry name" value="GCP"/>
</dbReference>
<feature type="compositionally biased region" description="Low complexity" evidence="6">
    <location>
        <begin position="2013"/>
        <end position="2037"/>
    </location>
</feature>
<dbReference type="GO" id="GO:0000930">
    <property type="term" value="C:gamma-tubulin complex"/>
    <property type="evidence" value="ECO:0007669"/>
    <property type="project" value="TreeGrafter"/>
</dbReference>
<feature type="compositionally biased region" description="Gly residues" evidence="6">
    <location>
        <begin position="213"/>
        <end position="223"/>
    </location>
</feature>
<feature type="compositionally biased region" description="Pro residues" evidence="6">
    <location>
        <begin position="304"/>
        <end position="315"/>
    </location>
</feature>
<name>A0A9W6BRG9_9CHLO</name>
<organism evidence="8 9">
    <name type="scientific">Pleodorina starrii</name>
    <dbReference type="NCBI Taxonomy" id="330485"/>
    <lineage>
        <taxon>Eukaryota</taxon>
        <taxon>Viridiplantae</taxon>
        <taxon>Chlorophyta</taxon>
        <taxon>core chlorophytes</taxon>
        <taxon>Chlorophyceae</taxon>
        <taxon>CS clade</taxon>
        <taxon>Chlamydomonadales</taxon>
        <taxon>Volvocaceae</taxon>
        <taxon>Pleodorina</taxon>
    </lineage>
</organism>
<feature type="compositionally biased region" description="Low complexity" evidence="6">
    <location>
        <begin position="1207"/>
        <end position="1220"/>
    </location>
</feature>
<keyword evidence="4" id="KW-0493">Microtubule</keyword>
<proteinExistence type="inferred from homology"/>
<feature type="compositionally biased region" description="Low complexity" evidence="6">
    <location>
        <begin position="178"/>
        <end position="187"/>
    </location>
</feature>
<feature type="region of interest" description="Disordered" evidence="6">
    <location>
        <begin position="161"/>
        <end position="223"/>
    </location>
</feature>
<dbReference type="GO" id="GO:0051011">
    <property type="term" value="F:microtubule minus-end binding"/>
    <property type="evidence" value="ECO:0007669"/>
    <property type="project" value="TreeGrafter"/>
</dbReference>
<dbReference type="InterPro" id="IPR040457">
    <property type="entry name" value="GCP_C"/>
</dbReference>
<feature type="compositionally biased region" description="Gly residues" evidence="6">
    <location>
        <begin position="982"/>
        <end position="1008"/>
    </location>
</feature>
<comment type="caution">
    <text evidence="8">The sequence shown here is derived from an EMBL/GenBank/DDBJ whole genome shotgun (WGS) entry which is preliminary data.</text>
</comment>
<dbReference type="EMBL" id="BRXU01000016">
    <property type="protein sequence ID" value="GLC56783.1"/>
    <property type="molecule type" value="Genomic_DNA"/>
</dbReference>
<evidence type="ECO:0000313" key="8">
    <source>
        <dbReference type="EMBL" id="GLC56783.1"/>
    </source>
</evidence>
<dbReference type="GO" id="GO:0031122">
    <property type="term" value="P:cytoplasmic microtubule organization"/>
    <property type="evidence" value="ECO:0007669"/>
    <property type="project" value="TreeGrafter"/>
</dbReference>
<evidence type="ECO:0000259" key="7">
    <source>
        <dbReference type="Pfam" id="PF04130"/>
    </source>
</evidence>
<feature type="compositionally biased region" description="Low complexity" evidence="6">
    <location>
        <begin position="199"/>
        <end position="212"/>
    </location>
</feature>
<evidence type="ECO:0000256" key="2">
    <source>
        <dbReference type="ARBA" id="ARBA00010337"/>
    </source>
</evidence>
<reference evidence="8 9" key="1">
    <citation type="journal article" date="2023" name="Commun. Biol.">
        <title>Reorganization of the ancestral sex-determining regions during the evolution of trioecy in Pleodorina starrii.</title>
        <authorList>
            <person name="Takahashi K."/>
            <person name="Suzuki S."/>
            <person name="Kawai-Toyooka H."/>
            <person name="Yamamoto K."/>
            <person name="Hamaji T."/>
            <person name="Ootsuki R."/>
            <person name="Yamaguchi H."/>
            <person name="Kawachi M."/>
            <person name="Higashiyama T."/>
            <person name="Nozaki H."/>
        </authorList>
    </citation>
    <scope>NUCLEOTIDE SEQUENCE [LARGE SCALE GENOMIC DNA]</scope>
    <source>
        <strain evidence="8 9">NIES-4479</strain>
    </source>
</reference>
<evidence type="ECO:0000256" key="1">
    <source>
        <dbReference type="ARBA" id="ARBA00004245"/>
    </source>
</evidence>
<feature type="domain" description="Gamma tubulin complex component C-terminal" evidence="7">
    <location>
        <begin position="1763"/>
        <end position="1969"/>
    </location>
</feature>
<feature type="region of interest" description="Disordered" evidence="6">
    <location>
        <begin position="1264"/>
        <end position="1293"/>
    </location>
</feature>
<dbReference type="GO" id="GO:0051321">
    <property type="term" value="P:meiotic cell cycle"/>
    <property type="evidence" value="ECO:0007669"/>
    <property type="project" value="TreeGrafter"/>
</dbReference>
<dbReference type="Proteomes" id="UP001165080">
    <property type="component" value="Unassembled WGS sequence"/>
</dbReference>
<dbReference type="InterPro" id="IPR059169">
    <property type="entry name" value="GCP5_N_ext"/>
</dbReference>
<evidence type="ECO:0000256" key="4">
    <source>
        <dbReference type="ARBA" id="ARBA00022701"/>
    </source>
</evidence>
<feature type="region of interest" description="Disordered" evidence="6">
    <location>
        <begin position="1638"/>
        <end position="1697"/>
    </location>
</feature>
<dbReference type="PANTHER" id="PTHR19302:SF59">
    <property type="entry name" value="HYPOTHETICAL GAMMA-TUBULIN COMPLEX"/>
    <property type="match status" value="1"/>
</dbReference>
<protein>
    <recommendedName>
        <fullName evidence="7">Gamma tubulin complex component C-terminal domain-containing protein</fullName>
    </recommendedName>
</protein>
<evidence type="ECO:0000256" key="6">
    <source>
        <dbReference type="SAM" id="MobiDB-lite"/>
    </source>
</evidence>
<feature type="region of interest" description="Disordered" evidence="6">
    <location>
        <begin position="1996"/>
        <end position="2058"/>
    </location>
</feature>
<feature type="compositionally biased region" description="Low complexity" evidence="6">
    <location>
        <begin position="1153"/>
        <end position="1166"/>
    </location>
</feature>
<gene>
    <name evidence="8" type="primary">PLEST007318</name>
    <name evidence="8" type="ORF">PLESTB_001145200</name>
</gene>
<dbReference type="CDD" id="cd22572">
    <property type="entry name" value="GCP5_NTD"/>
    <property type="match status" value="1"/>
</dbReference>
<feature type="compositionally biased region" description="Low complexity" evidence="6">
    <location>
        <begin position="462"/>
        <end position="473"/>
    </location>
</feature>
<feature type="compositionally biased region" description="Low complexity" evidence="6">
    <location>
        <begin position="1661"/>
        <end position="1679"/>
    </location>
</feature>
<feature type="compositionally biased region" description="Pro residues" evidence="6">
    <location>
        <begin position="2001"/>
        <end position="2012"/>
    </location>
</feature>
<comment type="similarity">
    <text evidence="2">Belongs to the TUBGCP family.</text>
</comment>